<dbReference type="EMBL" id="JALBGC010000001">
    <property type="protein sequence ID" value="MCI1186671.1"/>
    <property type="molecule type" value="Genomic_DNA"/>
</dbReference>
<name>A0A9X1VHS4_9BACT</name>
<dbReference type="AlphaFoldDB" id="A0A9X1VHS4"/>
<dbReference type="RefSeq" id="WP_241934939.1">
    <property type="nucleotide sequence ID" value="NZ_JALBGC010000001.1"/>
</dbReference>
<dbReference type="Pfam" id="PF14081">
    <property type="entry name" value="DUF4262"/>
    <property type="match status" value="1"/>
</dbReference>
<evidence type="ECO:0000313" key="2">
    <source>
        <dbReference type="Proteomes" id="UP001139193"/>
    </source>
</evidence>
<keyword evidence="2" id="KW-1185">Reference proteome</keyword>
<comment type="caution">
    <text evidence="1">The sequence shown here is derived from an EMBL/GenBank/DDBJ whole genome shotgun (WGS) entry which is preliminary data.</text>
</comment>
<gene>
    <name evidence="1" type="ORF">MON38_04520</name>
</gene>
<evidence type="ECO:0000313" key="1">
    <source>
        <dbReference type="EMBL" id="MCI1186671.1"/>
    </source>
</evidence>
<protein>
    <submittedName>
        <fullName evidence="1">DUF4262 domain-containing protein</fullName>
    </submittedName>
</protein>
<reference evidence="1" key="1">
    <citation type="submission" date="2022-03" db="EMBL/GenBank/DDBJ databases">
        <title>Bacterial whole genome sequence for Hymenobacter sp. DH14.</title>
        <authorList>
            <person name="Le V."/>
        </authorList>
    </citation>
    <scope>NUCLEOTIDE SEQUENCE</scope>
    <source>
        <strain evidence="1">DH14</strain>
    </source>
</reference>
<proteinExistence type="predicted"/>
<accession>A0A9X1VHS4</accession>
<organism evidence="1 2">
    <name type="scientific">Hymenobacter cyanobacteriorum</name>
    <dbReference type="NCBI Taxonomy" id="2926463"/>
    <lineage>
        <taxon>Bacteria</taxon>
        <taxon>Pseudomonadati</taxon>
        <taxon>Bacteroidota</taxon>
        <taxon>Cytophagia</taxon>
        <taxon>Cytophagales</taxon>
        <taxon>Hymenobacteraceae</taxon>
        <taxon>Hymenobacter</taxon>
    </lineage>
</organism>
<dbReference type="Proteomes" id="UP001139193">
    <property type="component" value="Unassembled WGS sequence"/>
</dbReference>
<dbReference type="InterPro" id="IPR025358">
    <property type="entry name" value="DUF4262"/>
</dbReference>
<sequence length="255" mass="29510">MSHEEHNTQAEINIKNDVEKHGWTVCLFEADTATPSFAYTIGLWKNFNHPELIAFGLPLDTMHAVLNDAGDIIKAGNPLETAVDNFEILERHPVQFRPVDADNIPDYFGYAQWFYNYEAFPALQLFWTDKSGKFPWEPEFDESYQLDQPRLDQKLDFKFFEPRNVATFVARQIFKEGKPILRVYHDDDDGSWQFLSEDDVTSEDAMIVCLEEVVKRDPSVNQLFNMPTGQMATREFVGAKWVRDAIDEIGQQDES</sequence>